<dbReference type="PANTHER" id="PTHR30576">
    <property type="entry name" value="COLANIC BIOSYNTHESIS UDP-GLUCOSE LIPID CARRIER TRANSFERASE"/>
    <property type="match status" value="1"/>
</dbReference>
<dbReference type="RefSeq" id="WP_066245042.1">
    <property type="nucleotide sequence ID" value="NZ_LRFC01000038.1"/>
</dbReference>
<evidence type="ECO:0000259" key="8">
    <source>
        <dbReference type="Pfam" id="PF02397"/>
    </source>
</evidence>
<name>A0A163PSD8_9BACL</name>
<feature type="transmembrane region" description="Helical" evidence="7">
    <location>
        <begin position="9"/>
        <end position="33"/>
    </location>
</feature>
<gene>
    <name evidence="9" type="ORF">AWM68_13185</name>
</gene>
<reference evidence="10" key="1">
    <citation type="submission" date="2016-01" db="EMBL/GenBank/DDBJ databases">
        <title>Draft genome of Chromobacterium sp. F49.</title>
        <authorList>
            <person name="Hong K.W."/>
        </authorList>
    </citation>
    <scope>NUCLEOTIDE SEQUENCE [LARGE SCALE GENOMIC DNA]</scope>
    <source>
        <strain evidence="10">P7IIIA</strain>
    </source>
</reference>
<comment type="subcellular location">
    <subcellularLocation>
        <location evidence="1">Membrane</location>
        <topology evidence="1">Multi-pass membrane protein</topology>
    </subcellularLocation>
</comment>
<keyword evidence="4 7" id="KW-0812">Transmembrane</keyword>
<protein>
    <recommendedName>
        <fullName evidence="8">Bacterial sugar transferase domain-containing protein</fullName>
    </recommendedName>
</protein>
<comment type="caution">
    <text evidence="9">The sequence shown here is derived from an EMBL/GenBank/DDBJ whole genome shotgun (WGS) entry which is preliminary data.</text>
</comment>
<feature type="transmembrane region" description="Helical" evidence="7">
    <location>
        <begin position="75"/>
        <end position="93"/>
    </location>
</feature>
<dbReference type="NCBIfam" id="TIGR03025">
    <property type="entry name" value="EPS_sugtrans"/>
    <property type="match status" value="1"/>
</dbReference>
<evidence type="ECO:0000256" key="4">
    <source>
        <dbReference type="ARBA" id="ARBA00022692"/>
    </source>
</evidence>
<sequence length="457" mass="52388">MLEGYKNRFYLLMMAFGDSILVFTSFLLANVLYGLLDYGATPPSYTFALTVSCASIALFFFFDCYSFLKRKRIKSILINSILALLLLNVPLLFVSSFGVILFSFMIQAMLICLFRCGLWFRSQLMMGQKKVWVISDDSNERGRVIDKLMNHTTGWFELSGYILSKDYKKLDLYKRDLDAILLCPSVKGDEKEEIIHYFSRAEKEILLIPDFTDLLVATSEPQQMDDMMVYSIRPSALSSGNHAVKRLFDIVISFCLLVISSPVMLLLYVVIPLSSKGPALFLQERTGLNGKPYLIYKFRSMENNAEKTTGPTLAMDNDPRITALGKWIRATRLDELPQLFNVLQGDMSIVGPRPERDYFIQQFKDKIPQYEQRLMVKPGITGLAQVLANYTTSVEDKLHYDLMYIRQYSLILDVKILLQTLRVILQRDQAQGIRIQSFTSPKELTIPSININKQRKA</sequence>
<feature type="transmembrane region" description="Helical" evidence="7">
    <location>
        <begin position="99"/>
        <end position="120"/>
    </location>
</feature>
<evidence type="ECO:0000256" key="3">
    <source>
        <dbReference type="ARBA" id="ARBA00022679"/>
    </source>
</evidence>
<evidence type="ECO:0000313" key="10">
    <source>
        <dbReference type="Proteomes" id="UP000076567"/>
    </source>
</evidence>
<feature type="transmembrane region" description="Helical" evidence="7">
    <location>
        <begin position="247"/>
        <end position="271"/>
    </location>
</feature>
<dbReference type="GO" id="GO:0016020">
    <property type="term" value="C:membrane"/>
    <property type="evidence" value="ECO:0007669"/>
    <property type="project" value="UniProtKB-SubCell"/>
</dbReference>
<keyword evidence="3" id="KW-0808">Transferase</keyword>
<feature type="domain" description="Bacterial sugar transferase" evidence="8">
    <location>
        <begin position="245"/>
        <end position="425"/>
    </location>
</feature>
<organism evidence="9 10">
    <name type="scientific">Fictibacillus phosphorivorans</name>
    <dbReference type="NCBI Taxonomy" id="1221500"/>
    <lineage>
        <taxon>Bacteria</taxon>
        <taxon>Bacillati</taxon>
        <taxon>Bacillota</taxon>
        <taxon>Bacilli</taxon>
        <taxon>Bacillales</taxon>
        <taxon>Fictibacillaceae</taxon>
        <taxon>Fictibacillus</taxon>
    </lineage>
</organism>
<dbReference type="InterPro" id="IPR017475">
    <property type="entry name" value="EPS_sugar_tfrase"/>
</dbReference>
<evidence type="ECO:0000256" key="6">
    <source>
        <dbReference type="ARBA" id="ARBA00023136"/>
    </source>
</evidence>
<dbReference type="Pfam" id="PF02397">
    <property type="entry name" value="Bac_transf"/>
    <property type="match status" value="1"/>
</dbReference>
<evidence type="ECO:0000256" key="7">
    <source>
        <dbReference type="SAM" id="Phobius"/>
    </source>
</evidence>
<keyword evidence="10" id="KW-1185">Reference proteome</keyword>
<dbReference type="Proteomes" id="UP000076567">
    <property type="component" value="Unassembled WGS sequence"/>
</dbReference>
<comment type="similarity">
    <text evidence="2">Belongs to the bacterial sugar transferase family.</text>
</comment>
<keyword evidence="6 7" id="KW-0472">Membrane</keyword>
<evidence type="ECO:0000256" key="2">
    <source>
        <dbReference type="ARBA" id="ARBA00006464"/>
    </source>
</evidence>
<evidence type="ECO:0000256" key="5">
    <source>
        <dbReference type="ARBA" id="ARBA00022989"/>
    </source>
</evidence>
<dbReference type="InterPro" id="IPR003362">
    <property type="entry name" value="Bact_transf"/>
</dbReference>
<dbReference type="EMBL" id="LRFC01000038">
    <property type="protein sequence ID" value="KZE64055.1"/>
    <property type="molecule type" value="Genomic_DNA"/>
</dbReference>
<dbReference type="PANTHER" id="PTHR30576:SF0">
    <property type="entry name" value="UNDECAPRENYL-PHOSPHATE N-ACETYLGALACTOSAMINYL 1-PHOSPHATE TRANSFERASE-RELATED"/>
    <property type="match status" value="1"/>
</dbReference>
<evidence type="ECO:0000313" key="9">
    <source>
        <dbReference type="EMBL" id="KZE64055.1"/>
    </source>
</evidence>
<keyword evidence="5 7" id="KW-1133">Transmembrane helix</keyword>
<dbReference type="OrthoDB" id="9808602at2"/>
<dbReference type="AlphaFoldDB" id="A0A163PSD8"/>
<accession>A0A163PSD8</accession>
<dbReference type="GO" id="GO:0016780">
    <property type="term" value="F:phosphotransferase activity, for other substituted phosphate groups"/>
    <property type="evidence" value="ECO:0007669"/>
    <property type="project" value="TreeGrafter"/>
</dbReference>
<feature type="transmembrane region" description="Helical" evidence="7">
    <location>
        <begin position="45"/>
        <end position="68"/>
    </location>
</feature>
<proteinExistence type="inferred from homology"/>
<evidence type="ECO:0000256" key="1">
    <source>
        <dbReference type="ARBA" id="ARBA00004141"/>
    </source>
</evidence>